<dbReference type="GO" id="GO:0006811">
    <property type="term" value="P:monoatomic ion transport"/>
    <property type="evidence" value="ECO:0007669"/>
    <property type="project" value="UniProtKB-KW"/>
</dbReference>
<evidence type="ECO:0000256" key="5">
    <source>
        <dbReference type="ARBA" id="ARBA00022692"/>
    </source>
</evidence>
<name>B6IUZ8_RHOCS</name>
<dbReference type="InterPro" id="IPR050286">
    <property type="entry name" value="G_neg_Bact_CarbUptk_Porin"/>
</dbReference>
<evidence type="ECO:0000313" key="11">
    <source>
        <dbReference type="Proteomes" id="UP000001591"/>
    </source>
</evidence>
<proteinExistence type="inferred from homology"/>
<dbReference type="GO" id="GO:0046930">
    <property type="term" value="C:pore complex"/>
    <property type="evidence" value="ECO:0007669"/>
    <property type="project" value="UniProtKB-KW"/>
</dbReference>
<dbReference type="AlphaFoldDB" id="B6IUZ8"/>
<comment type="similarity">
    <text evidence="2">Belongs to the porin LamB (TC 1.B.3) family.</text>
</comment>
<keyword evidence="9" id="KW-0998">Cell outer membrane</keyword>
<sequence>MVQQRPSKPSAAGFMSRDKGLPGLFDDYALDFSGYLRAGLGGNAEGGDQVCFQLPAARSKYRLGNECEVYSELQFDALVKESKSGARFSLTTLLAYVVEGEGDFETTDAAFRQAWVGAQNLFGGAWENAIFWGGKRFYKRNDVHIIDFYYWDATGMGAGVEDIDLGWGKLSYAWFRNSEDDFDSFDIRDSLGSVRTITDARIQVVDRAVSRHDLRLTDLKVNPGGTLMVGGDFRVSEESRDGFDGKGGFFLNVQHNQTGILGGSNALTLQYGQGAGATLSNIPDDTLGSGVKTWRVIDQFNLSRLGAFSAQAVVLYEHQAGAAEESRRDWFSIGGRPTWHYSENVAVALEIGHDRVMPEIGSTQTLTKVTLAPMLTAGGEFFDRPQLRLFVTYADWNEAARAAGLVGAGDGDTHDITFGAQIEAWW</sequence>
<keyword evidence="7" id="KW-0626">Porin</keyword>
<dbReference type="EMBL" id="CP000613">
    <property type="protein sequence ID" value="ACJ00080.1"/>
    <property type="molecule type" value="Genomic_DNA"/>
</dbReference>
<keyword evidence="11" id="KW-1185">Reference proteome</keyword>
<evidence type="ECO:0000256" key="2">
    <source>
        <dbReference type="ARBA" id="ARBA00007055"/>
    </source>
</evidence>
<evidence type="ECO:0000256" key="9">
    <source>
        <dbReference type="ARBA" id="ARBA00023237"/>
    </source>
</evidence>
<dbReference type="KEGG" id="rce:RC1_2705"/>
<dbReference type="GO" id="GO:0015288">
    <property type="term" value="F:porin activity"/>
    <property type="evidence" value="ECO:0007669"/>
    <property type="project" value="UniProtKB-KW"/>
</dbReference>
<dbReference type="Proteomes" id="UP000001591">
    <property type="component" value="Chromosome"/>
</dbReference>
<protein>
    <submittedName>
        <fullName evidence="10">Maltoporin</fullName>
    </submittedName>
</protein>
<dbReference type="GO" id="GO:0015774">
    <property type="term" value="P:polysaccharide transport"/>
    <property type="evidence" value="ECO:0007669"/>
    <property type="project" value="TreeGrafter"/>
</dbReference>
<dbReference type="Gene3D" id="2.40.170.10">
    <property type="entry name" value="Porin, LamB type"/>
    <property type="match status" value="1"/>
</dbReference>
<dbReference type="InterPro" id="IPR003192">
    <property type="entry name" value="Porin_LamB"/>
</dbReference>
<comment type="subcellular location">
    <subcellularLocation>
        <location evidence="1">Cell outer membrane</location>
        <topology evidence="1">Multi-pass membrane protein</topology>
    </subcellularLocation>
</comment>
<dbReference type="GO" id="GO:0015144">
    <property type="term" value="F:carbohydrate transmembrane transporter activity"/>
    <property type="evidence" value="ECO:0007669"/>
    <property type="project" value="TreeGrafter"/>
</dbReference>
<keyword evidence="8" id="KW-0472">Membrane</keyword>
<gene>
    <name evidence="10" type="primary">lamB</name>
    <name evidence="10" type="ordered locus">RC1_2705</name>
</gene>
<evidence type="ECO:0000256" key="6">
    <source>
        <dbReference type="ARBA" id="ARBA00023065"/>
    </source>
</evidence>
<evidence type="ECO:0000256" key="3">
    <source>
        <dbReference type="ARBA" id="ARBA00022448"/>
    </source>
</evidence>
<dbReference type="PANTHER" id="PTHR38762">
    <property type="entry name" value="CRYPTIC OUTER MEMBRANE PORIN BGLH-RELATED"/>
    <property type="match status" value="1"/>
</dbReference>
<dbReference type="SUPFAM" id="SSF56935">
    <property type="entry name" value="Porins"/>
    <property type="match status" value="1"/>
</dbReference>
<keyword evidence="5" id="KW-0812">Transmembrane</keyword>
<dbReference type="Pfam" id="PF02264">
    <property type="entry name" value="LamB"/>
    <property type="match status" value="1"/>
</dbReference>
<organism evidence="10 11">
    <name type="scientific">Rhodospirillum centenum (strain ATCC 51521 / SW)</name>
    <dbReference type="NCBI Taxonomy" id="414684"/>
    <lineage>
        <taxon>Bacteria</taxon>
        <taxon>Pseudomonadati</taxon>
        <taxon>Pseudomonadota</taxon>
        <taxon>Alphaproteobacteria</taxon>
        <taxon>Rhodospirillales</taxon>
        <taxon>Rhodospirillaceae</taxon>
        <taxon>Rhodospirillum</taxon>
    </lineage>
</organism>
<dbReference type="InterPro" id="IPR036998">
    <property type="entry name" value="Porin_LamB_sf"/>
</dbReference>
<keyword evidence="4" id="KW-1134">Transmembrane beta strand</keyword>
<keyword evidence="6" id="KW-0406">Ion transport</keyword>
<reference evidence="10 11" key="1">
    <citation type="journal article" date="2010" name="BMC Genomics">
        <title>Metabolic flexibility revealed in the genome of the cyst-forming alpha-1 proteobacterium Rhodospirillum centenum.</title>
        <authorList>
            <person name="Lu Y.K."/>
            <person name="Marden J."/>
            <person name="Han M."/>
            <person name="Swingley W.D."/>
            <person name="Mastrian S.D."/>
            <person name="Chowdhury S.R."/>
            <person name="Hao J."/>
            <person name="Helmy T."/>
            <person name="Kim S."/>
            <person name="Kurdoglu A.A."/>
            <person name="Matthies H.J."/>
            <person name="Rollo D."/>
            <person name="Stothard P."/>
            <person name="Blankenship R.E."/>
            <person name="Bauer C.E."/>
            <person name="Touchman J.W."/>
        </authorList>
    </citation>
    <scope>NUCLEOTIDE SEQUENCE [LARGE SCALE GENOMIC DNA]</scope>
    <source>
        <strain evidence="11">ATCC 51521 / SW</strain>
    </source>
</reference>
<dbReference type="eggNOG" id="COG4580">
    <property type="taxonomic scope" value="Bacteria"/>
</dbReference>
<dbReference type="PANTHER" id="PTHR38762:SF1">
    <property type="entry name" value="CRYPTIC OUTER MEMBRANE PORIN BGLH-RELATED"/>
    <property type="match status" value="1"/>
</dbReference>
<dbReference type="HOGENOM" id="CLU_032473_4_1_5"/>
<dbReference type="GO" id="GO:0009279">
    <property type="term" value="C:cell outer membrane"/>
    <property type="evidence" value="ECO:0007669"/>
    <property type="project" value="UniProtKB-SubCell"/>
</dbReference>
<evidence type="ECO:0000313" key="10">
    <source>
        <dbReference type="EMBL" id="ACJ00080.1"/>
    </source>
</evidence>
<keyword evidence="3" id="KW-0813">Transport</keyword>
<accession>B6IUZ8</accession>
<evidence type="ECO:0000256" key="7">
    <source>
        <dbReference type="ARBA" id="ARBA00023114"/>
    </source>
</evidence>
<evidence type="ECO:0000256" key="4">
    <source>
        <dbReference type="ARBA" id="ARBA00022452"/>
    </source>
</evidence>
<evidence type="ECO:0000256" key="8">
    <source>
        <dbReference type="ARBA" id="ARBA00023136"/>
    </source>
</evidence>
<dbReference type="STRING" id="414684.RC1_2705"/>
<evidence type="ECO:0000256" key="1">
    <source>
        <dbReference type="ARBA" id="ARBA00004571"/>
    </source>
</evidence>